<sequence length="187" mass="19598">MNCTFARCLYCEKLAPTHPHPPPPGIFALSPAMLVVSATPKAPPAPTLSRASRDSRCPETSWASGVRAGAGLVSLLPAMPAELKLPENKVPGCLSTVHVSARLEEDGTVSFQGDSDALISKGLCALLVLCLSGCTPEEIAGVKPEFIKASGISAALTPGRNNGFFNMPRPKSVEYRLSQVESALLSN</sequence>
<dbReference type="AlphaFoldDB" id="A0A1Q9EBU8"/>
<organism evidence="4 5">
    <name type="scientific">Symbiodinium microadriaticum</name>
    <name type="common">Dinoflagellate</name>
    <name type="synonym">Zooxanthella microadriatica</name>
    <dbReference type="NCBI Taxonomy" id="2951"/>
    <lineage>
        <taxon>Eukaryota</taxon>
        <taxon>Sar</taxon>
        <taxon>Alveolata</taxon>
        <taxon>Dinophyceae</taxon>
        <taxon>Suessiales</taxon>
        <taxon>Symbiodiniaceae</taxon>
        <taxon>Symbiodinium</taxon>
    </lineage>
</organism>
<evidence type="ECO:0000313" key="4">
    <source>
        <dbReference type="EMBL" id="OLQ04872.1"/>
    </source>
</evidence>
<dbReference type="OrthoDB" id="411584at2759"/>
<dbReference type="InterPro" id="IPR003808">
    <property type="entry name" value="Fe-S_metab-assoc_dom"/>
</dbReference>
<protein>
    <submittedName>
        <fullName evidence="4">SufE-like protein, chloroplastic</fullName>
    </submittedName>
</protein>
<dbReference type="EMBL" id="LSRX01000199">
    <property type="protein sequence ID" value="OLQ04872.1"/>
    <property type="molecule type" value="Genomic_DNA"/>
</dbReference>
<accession>A0A1Q9EBU8</accession>
<feature type="region of interest" description="Disordered" evidence="2">
    <location>
        <begin position="43"/>
        <end position="62"/>
    </location>
</feature>
<name>A0A1Q9EBU8_SYMMI</name>
<evidence type="ECO:0000256" key="1">
    <source>
        <dbReference type="ARBA" id="ARBA00010282"/>
    </source>
</evidence>
<reference evidence="4 5" key="1">
    <citation type="submission" date="2016-02" db="EMBL/GenBank/DDBJ databases">
        <title>Genome analysis of coral dinoflagellate symbionts highlights evolutionary adaptations to a symbiotic lifestyle.</title>
        <authorList>
            <person name="Aranda M."/>
            <person name="Li Y."/>
            <person name="Liew Y.J."/>
            <person name="Baumgarten S."/>
            <person name="Simakov O."/>
            <person name="Wilson M."/>
            <person name="Piel J."/>
            <person name="Ashoor H."/>
            <person name="Bougouffa S."/>
            <person name="Bajic V.B."/>
            <person name="Ryu T."/>
            <person name="Ravasi T."/>
            <person name="Bayer T."/>
            <person name="Micklem G."/>
            <person name="Kim H."/>
            <person name="Bhak J."/>
            <person name="Lajeunesse T.C."/>
            <person name="Voolstra C.R."/>
        </authorList>
    </citation>
    <scope>NUCLEOTIDE SEQUENCE [LARGE SCALE GENOMIC DNA]</scope>
    <source>
        <strain evidence="4 5">CCMP2467</strain>
    </source>
</reference>
<dbReference type="Proteomes" id="UP000186817">
    <property type="component" value="Unassembled WGS sequence"/>
</dbReference>
<proteinExistence type="inferred from homology"/>
<keyword evidence="5" id="KW-1185">Reference proteome</keyword>
<dbReference type="Gene3D" id="3.90.1010.10">
    <property type="match status" value="1"/>
</dbReference>
<dbReference type="Pfam" id="PF02657">
    <property type="entry name" value="SufE"/>
    <property type="match status" value="1"/>
</dbReference>
<evidence type="ECO:0000259" key="3">
    <source>
        <dbReference type="Pfam" id="PF02657"/>
    </source>
</evidence>
<dbReference type="SUPFAM" id="SSF82649">
    <property type="entry name" value="SufE/NifU"/>
    <property type="match status" value="1"/>
</dbReference>
<feature type="domain" description="Fe-S metabolism associated" evidence="3">
    <location>
        <begin position="75"/>
        <end position="167"/>
    </location>
</feature>
<gene>
    <name evidence="4" type="primary">SUFE</name>
    <name evidence="4" type="ORF">AK812_SmicGene12014</name>
</gene>
<comment type="caution">
    <text evidence="4">The sequence shown here is derived from an EMBL/GenBank/DDBJ whole genome shotgun (WGS) entry which is preliminary data.</text>
</comment>
<comment type="similarity">
    <text evidence="1">Belongs to the SufE family.</text>
</comment>
<evidence type="ECO:0000313" key="5">
    <source>
        <dbReference type="Proteomes" id="UP000186817"/>
    </source>
</evidence>
<dbReference type="PANTHER" id="PTHR43597">
    <property type="entry name" value="SULFUR ACCEPTOR PROTEIN CSDE"/>
    <property type="match status" value="1"/>
</dbReference>
<evidence type="ECO:0000256" key="2">
    <source>
        <dbReference type="SAM" id="MobiDB-lite"/>
    </source>
</evidence>
<dbReference type="PANTHER" id="PTHR43597:SF5">
    <property type="entry name" value="SUFE-LIKE PROTEIN 2, CHLOROPLASTIC"/>
    <property type="match status" value="1"/>
</dbReference>